<dbReference type="RefSeq" id="WP_248816133.1">
    <property type="nucleotide sequence ID" value="NZ_JALKFT010000036.1"/>
</dbReference>
<evidence type="ECO:0000256" key="7">
    <source>
        <dbReference type="SAM" id="MobiDB-lite"/>
    </source>
</evidence>
<dbReference type="PANTHER" id="PTHR30468:SF5">
    <property type="entry name" value="ALPHA-KETOGLUTARATE-DEPENDENT SULFATE ESTER DIOXYGENASE"/>
    <property type="match status" value="1"/>
</dbReference>
<dbReference type="SUPFAM" id="SSF51197">
    <property type="entry name" value="Clavaminate synthase-like"/>
    <property type="match status" value="1"/>
</dbReference>
<comment type="cofactor">
    <cofactor evidence="1">
        <name>Fe(2+)</name>
        <dbReference type="ChEBI" id="CHEBI:29033"/>
    </cofactor>
</comment>
<reference evidence="9 10" key="1">
    <citation type="submission" date="2022-04" db="EMBL/GenBank/DDBJ databases">
        <title>Genome diversity in the genus Frankia.</title>
        <authorList>
            <person name="Carlos-Shanley C."/>
            <person name="Hahn D."/>
        </authorList>
    </citation>
    <scope>NUCLEOTIDE SEQUENCE [LARGE SCALE GENOMIC DNA]</scope>
    <source>
        <strain evidence="9 10">Ag45/Mut15</strain>
    </source>
</reference>
<evidence type="ECO:0000256" key="5">
    <source>
        <dbReference type="ARBA" id="ARBA00023002"/>
    </source>
</evidence>
<dbReference type="InterPro" id="IPR003819">
    <property type="entry name" value="TauD/TfdA-like"/>
</dbReference>
<keyword evidence="3" id="KW-0479">Metal-binding</keyword>
<feature type="region of interest" description="Disordered" evidence="7">
    <location>
        <begin position="293"/>
        <end position="337"/>
    </location>
</feature>
<protein>
    <submittedName>
        <fullName evidence="9">TauD/TfdA family dioxygenase</fullName>
    </submittedName>
</protein>
<keyword evidence="10" id="KW-1185">Reference proteome</keyword>
<evidence type="ECO:0000313" key="9">
    <source>
        <dbReference type="EMBL" id="MCK9878530.1"/>
    </source>
</evidence>
<sequence>MADAMGLTRIEVRPITAHTGADIGGVDLGEDLDDTTVAQLRAALLRWKVLFFRRQSIGHGEHVAFARRFGVPTRAHPHEDETPPGFPEVLALDSRRYEAAFGRKWATFDNGWHSDVTALVNPPAGAILRAQQVPPYGGDTVWTNLVAAYRGMPGPLRNLADQLQARHSFGHTHETGGSYADQDARGPLVAIHPVVRVHPETGERALFVSPSFTLADQQVIGLSPRQSQEVLAMFHREITRFEYTVRFRWETGSVAFWDNRATAHLVPGDLNDLDFEFDRVLYRVTLEGDVPVGVDGRPSELVSGPPHPGAGPVVTSSRPVRDATAAHPPADREREHR</sequence>
<gene>
    <name evidence="9" type="ORF">MXD59_22655</name>
</gene>
<evidence type="ECO:0000259" key="8">
    <source>
        <dbReference type="Pfam" id="PF02668"/>
    </source>
</evidence>
<evidence type="ECO:0000256" key="2">
    <source>
        <dbReference type="ARBA" id="ARBA00005896"/>
    </source>
</evidence>
<dbReference type="Gene3D" id="3.60.130.10">
    <property type="entry name" value="Clavaminate synthase-like"/>
    <property type="match status" value="1"/>
</dbReference>
<dbReference type="InterPro" id="IPR042098">
    <property type="entry name" value="TauD-like_sf"/>
</dbReference>
<dbReference type="EMBL" id="JALKFT010000036">
    <property type="protein sequence ID" value="MCK9878530.1"/>
    <property type="molecule type" value="Genomic_DNA"/>
</dbReference>
<dbReference type="GO" id="GO:0051213">
    <property type="term" value="F:dioxygenase activity"/>
    <property type="evidence" value="ECO:0007669"/>
    <property type="project" value="UniProtKB-KW"/>
</dbReference>
<organism evidence="9 10">
    <name type="scientific">Frankia umida</name>
    <dbReference type="NCBI Taxonomy" id="573489"/>
    <lineage>
        <taxon>Bacteria</taxon>
        <taxon>Bacillati</taxon>
        <taxon>Actinomycetota</taxon>
        <taxon>Actinomycetes</taxon>
        <taxon>Frankiales</taxon>
        <taxon>Frankiaceae</taxon>
        <taxon>Frankia</taxon>
    </lineage>
</organism>
<dbReference type="InterPro" id="IPR051323">
    <property type="entry name" value="AtsK-like"/>
</dbReference>
<dbReference type="Pfam" id="PF02668">
    <property type="entry name" value="TauD"/>
    <property type="match status" value="1"/>
</dbReference>
<keyword evidence="4 9" id="KW-0223">Dioxygenase</keyword>
<evidence type="ECO:0000313" key="10">
    <source>
        <dbReference type="Proteomes" id="UP001201873"/>
    </source>
</evidence>
<evidence type="ECO:0000256" key="3">
    <source>
        <dbReference type="ARBA" id="ARBA00022723"/>
    </source>
</evidence>
<proteinExistence type="inferred from homology"/>
<name>A0ABT0K463_9ACTN</name>
<evidence type="ECO:0000256" key="1">
    <source>
        <dbReference type="ARBA" id="ARBA00001954"/>
    </source>
</evidence>
<comment type="similarity">
    <text evidence="2">Belongs to the TfdA dioxygenase family.</text>
</comment>
<evidence type="ECO:0000256" key="4">
    <source>
        <dbReference type="ARBA" id="ARBA00022964"/>
    </source>
</evidence>
<keyword evidence="6" id="KW-0408">Iron</keyword>
<dbReference type="Proteomes" id="UP001201873">
    <property type="component" value="Unassembled WGS sequence"/>
</dbReference>
<accession>A0ABT0K463</accession>
<keyword evidence="5" id="KW-0560">Oxidoreductase</keyword>
<comment type="caution">
    <text evidence="9">The sequence shown here is derived from an EMBL/GenBank/DDBJ whole genome shotgun (WGS) entry which is preliminary data.</text>
</comment>
<evidence type="ECO:0000256" key="6">
    <source>
        <dbReference type="ARBA" id="ARBA00023004"/>
    </source>
</evidence>
<dbReference type="PANTHER" id="PTHR30468">
    <property type="entry name" value="ALPHA-KETOGLUTARATE-DEPENDENT SULFONATE DIOXYGENASE"/>
    <property type="match status" value="1"/>
</dbReference>
<feature type="domain" description="TauD/TfdA-like" evidence="8">
    <location>
        <begin position="11"/>
        <end position="264"/>
    </location>
</feature>